<dbReference type="PROSITE" id="PS00687">
    <property type="entry name" value="ALDEHYDE_DEHYDR_GLU"/>
    <property type="match status" value="1"/>
</dbReference>
<dbReference type="Gene3D" id="3.40.309.10">
    <property type="entry name" value="Aldehyde Dehydrogenase, Chain A, domain 2"/>
    <property type="match status" value="1"/>
</dbReference>
<dbReference type="Pfam" id="PF00171">
    <property type="entry name" value="Aldedh"/>
    <property type="match status" value="1"/>
</dbReference>
<dbReference type="EMBL" id="JACHIT010000002">
    <property type="protein sequence ID" value="MBB5916612.1"/>
    <property type="molecule type" value="Genomic_DNA"/>
</dbReference>
<dbReference type="EC" id="1.2.1.16" evidence="6"/>
<keyword evidence="2 4" id="KW-0560">Oxidoreductase</keyword>
<dbReference type="EC" id="1.2.1.20" evidence="6"/>
<dbReference type="GO" id="GO:0009450">
    <property type="term" value="P:gamma-aminobutyric acid catabolic process"/>
    <property type="evidence" value="ECO:0007669"/>
    <property type="project" value="TreeGrafter"/>
</dbReference>
<dbReference type="InterPro" id="IPR016163">
    <property type="entry name" value="Ald_DH_C"/>
</dbReference>
<gene>
    <name evidence="6" type="ORF">BJY24_005524</name>
</gene>
<dbReference type="GO" id="GO:0004777">
    <property type="term" value="F:succinate-semialdehyde dehydrogenase (NAD+) activity"/>
    <property type="evidence" value="ECO:0007669"/>
    <property type="project" value="TreeGrafter"/>
</dbReference>
<dbReference type="InterPro" id="IPR029510">
    <property type="entry name" value="Ald_DH_CS_GLU"/>
</dbReference>
<dbReference type="AlphaFoldDB" id="A0A7W9PI47"/>
<reference evidence="6 7" key="1">
    <citation type="submission" date="2020-08" db="EMBL/GenBank/DDBJ databases">
        <title>Sequencing the genomes of 1000 actinobacteria strains.</title>
        <authorList>
            <person name="Klenk H.-P."/>
        </authorList>
    </citation>
    <scope>NUCLEOTIDE SEQUENCE [LARGE SCALE GENOMIC DNA]</scope>
    <source>
        <strain evidence="6 7">DSM 43582</strain>
    </source>
</reference>
<evidence type="ECO:0000259" key="5">
    <source>
        <dbReference type="Pfam" id="PF00171"/>
    </source>
</evidence>
<dbReference type="FunFam" id="3.40.605.10:FF:000007">
    <property type="entry name" value="NAD/NADP-dependent betaine aldehyde dehydrogenase"/>
    <property type="match status" value="1"/>
</dbReference>
<dbReference type="GO" id="GO:0102810">
    <property type="term" value="F:glutarate-semialdehyde dehydrogenase (NADP+) activity"/>
    <property type="evidence" value="ECO:0007669"/>
    <property type="project" value="UniProtKB-EC"/>
</dbReference>
<evidence type="ECO:0000256" key="3">
    <source>
        <dbReference type="PROSITE-ProRule" id="PRU10007"/>
    </source>
</evidence>
<dbReference type="PANTHER" id="PTHR43353:SF5">
    <property type="entry name" value="SUCCINATE-SEMIALDEHYDE DEHYDROGENASE, MITOCHONDRIAL"/>
    <property type="match status" value="1"/>
</dbReference>
<sequence length="488" mass="51386">MTTATRTRIDAVIDTLPTRLSIGGHEVDSADGRTFAVHDPSTGDRFIEVADAGPADCLAALDAATATQPGWARTPARRRAEILSRAYDLVIERGAELALLMSLEMGKAIGESRAEVAYGAEFLRWFSEEAPRIQGRYTHAPAGGGRILVTKEPIGPVLAITPWNFPLAMGTRKIGPALAAGCTMIVKPAEDTPLTLMVLARIFADAGLPPGVLSVLPTTRAPELSHTLTADPRLRKITFTGSTAVGKRLIAQAADQVLGTSMELGGNAPFLVFDDANVDDAVDGALAAKMRNGGEACTAANRFLVADSIRDEFTAALAQRVSALRVGAGYDEDTQLGPLVNQRQLDRVHGLVRDAVARGATTLTGGRQLEQPGHFYAPTVLTDIPADARVLHEEIFGPVATVTGFDDESDAIAAANATEYGLAAYVYTNDLNRALRVAEALDAGMVGINRGAISDAAAPFGGVKQSGLGREGGSEGIEEYLETKYIAI</sequence>
<feature type="domain" description="Aldehyde dehydrogenase" evidence="5">
    <location>
        <begin position="29"/>
        <end position="486"/>
    </location>
</feature>
<dbReference type="CDD" id="cd07103">
    <property type="entry name" value="ALDH_F5_SSADH_GabD"/>
    <property type="match status" value="1"/>
</dbReference>
<organism evidence="6 7">
    <name type="scientific">Nocardia transvalensis</name>
    <dbReference type="NCBI Taxonomy" id="37333"/>
    <lineage>
        <taxon>Bacteria</taxon>
        <taxon>Bacillati</taxon>
        <taxon>Actinomycetota</taxon>
        <taxon>Actinomycetes</taxon>
        <taxon>Mycobacteriales</taxon>
        <taxon>Nocardiaceae</taxon>
        <taxon>Nocardia</taxon>
    </lineage>
</organism>
<dbReference type="InterPro" id="IPR016162">
    <property type="entry name" value="Ald_DH_N"/>
</dbReference>
<protein>
    <submittedName>
        <fullName evidence="6">Succinate-semialdehyde dehydrogenase/glutarate-semialdehyde dehydrogenase</fullName>
        <ecNumber evidence="6">1.2.1.16</ecNumber>
        <ecNumber evidence="6">1.2.1.20</ecNumber>
        <ecNumber evidence="6">1.2.1.79</ecNumber>
    </submittedName>
</protein>
<evidence type="ECO:0000256" key="2">
    <source>
        <dbReference type="ARBA" id="ARBA00023002"/>
    </source>
</evidence>
<dbReference type="EC" id="1.2.1.79" evidence="6"/>
<dbReference type="InterPro" id="IPR016161">
    <property type="entry name" value="Ald_DH/histidinol_DH"/>
</dbReference>
<dbReference type="InterPro" id="IPR015590">
    <property type="entry name" value="Aldehyde_DH_dom"/>
</dbReference>
<evidence type="ECO:0000313" key="7">
    <source>
        <dbReference type="Proteomes" id="UP000540412"/>
    </source>
</evidence>
<dbReference type="SUPFAM" id="SSF53720">
    <property type="entry name" value="ALDH-like"/>
    <property type="match status" value="1"/>
</dbReference>
<comment type="caution">
    <text evidence="6">The sequence shown here is derived from an EMBL/GenBank/DDBJ whole genome shotgun (WGS) entry which is preliminary data.</text>
</comment>
<name>A0A7W9PI47_9NOCA</name>
<dbReference type="Gene3D" id="3.40.605.10">
    <property type="entry name" value="Aldehyde Dehydrogenase, Chain A, domain 1"/>
    <property type="match status" value="1"/>
</dbReference>
<feature type="active site" evidence="3">
    <location>
        <position position="263"/>
    </location>
</feature>
<dbReference type="GO" id="GO:0036243">
    <property type="term" value="F:succinate-semialdehyde dehydrogenase (NADP+) activity"/>
    <property type="evidence" value="ECO:0007669"/>
    <property type="project" value="UniProtKB-EC"/>
</dbReference>
<dbReference type="PANTHER" id="PTHR43353">
    <property type="entry name" value="SUCCINATE-SEMIALDEHYDE DEHYDROGENASE, MITOCHONDRIAL"/>
    <property type="match status" value="1"/>
</dbReference>
<keyword evidence="7" id="KW-1185">Reference proteome</keyword>
<dbReference type="Proteomes" id="UP000540412">
    <property type="component" value="Unassembled WGS sequence"/>
</dbReference>
<evidence type="ECO:0000256" key="1">
    <source>
        <dbReference type="ARBA" id="ARBA00009986"/>
    </source>
</evidence>
<comment type="similarity">
    <text evidence="1 4">Belongs to the aldehyde dehydrogenase family.</text>
</comment>
<evidence type="ECO:0000256" key="4">
    <source>
        <dbReference type="RuleBase" id="RU003345"/>
    </source>
</evidence>
<accession>A0A7W9PI47</accession>
<evidence type="ECO:0000313" key="6">
    <source>
        <dbReference type="EMBL" id="MBB5916612.1"/>
    </source>
</evidence>
<proteinExistence type="inferred from homology"/>
<dbReference type="FunFam" id="3.40.309.10:FF:000004">
    <property type="entry name" value="Succinate-semialdehyde dehydrogenase I"/>
    <property type="match status" value="1"/>
</dbReference>
<dbReference type="FunFam" id="3.40.605.10:FF:000026">
    <property type="entry name" value="Aldehyde dehydrogenase, putative"/>
    <property type="match status" value="1"/>
</dbReference>
<dbReference type="InterPro" id="IPR050740">
    <property type="entry name" value="Aldehyde_DH_Superfamily"/>
</dbReference>